<dbReference type="EC" id="2.7.13.3" evidence="4"/>
<feature type="domain" description="Histidine kinase" evidence="3">
    <location>
        <begin position="1"/>
        <end position="106"/>
    </location>
</feature>
<gene>
    <name evidence="4" type="primary">divJ</name>
    <name evidence="4" type="ORF">HVS_12590</name>
</gene>
<evidence type="ECO:0000259" key="3">
    <source>
        <dbReference type="PROSITE" id="PS50109"/>
    </source>
</evidence>
<keyword evidence="2" id="KW-0902">Two-component regulatory system</keyword>
<dbReference type="EMBL" id="CP025197">
    <property type="protein sequence ID" value="AUG58391.1"/>
    <property type="molecule type" value="Genomic_DNA"/>
</dbReference>
<evidence type="ECO:0000313" key="4">
    <source>
        <dbReference type="EMBL" id="AUG58391.1"/>
    </source>
</evidence>
<evidence type="ECO:0000256" key="2">
    <source>
        <dbReference type="ARBA" id="ARBA00023012"/>
    </source>
</evidence>
<accession>A0A2K9EP41</accession>
<dbReference type="RefSeq" id="WP_101302837.1">
    <property type="nucleotide sequence ID" value="NZ_CP025197.1"/>
</dbReference>
<dbReference type="AlphaFoldDB" id="A0A2K9EP41"/>
<protein>
    <submittedName>
        <fullName evidence="4">Histidine protein kinase DivJ</fullName>
        <ecNumber evidence="4">2.7.13.3</ecNumber>
    </submittedName>
</protein>
<dbReference type="PANTHER" id="PTHR43065">
    <property type="entry name" value="SENSOR HISTIDINE KINASE"/>
    <property type="match status" value="1"/>
</dbReference>
<keyword evidence="4" id="KW-0808">Transferase</keyword>
<dbReference type="Gene3D" id="3.30.565.10">
    <property type="entry name" value="Histidine kinase-like ATPase, C-terminal domain"/>
    <property type="match status" value="1"/>
</dbReference>
<dbReference type="PROSITE" id="PS50109">
    <property type="entry name" value="HIS_KIN"/>
    <property type="match status" value="1"/>
</dbReference>
<organism evidence="4 5">
    <name type="scientific">Acetivibrio saccincola</name>
    <dbReference type="NCBI Taxonomy" id="1677857"/>
    <lineage>
        <taxon>Bacteria</taxon>
        <taxon>Bacillati</taxon>
        <taxon>Bacillota</taxon>
        <taxon>Clostridia</taxon>
        <taxon>Eubacteriales</taxon>
        <taxon>Oscillospiraceae</taxon>
        <taxon>Acetivibrio</taxon>
    </lineage>
</organism>
<keyword evidence="1 4" id="KW-0418">Kinase</keyword>
<sequence>MRDLSLHIMDIVQNSLSAKADKIDITICAHTDADLLEIKIKDNGVGMDEEFLKDVKNPFKTTRTTRKVGLGISLFEASAKNADGELIIDSKKNVGTEVIAYFRISHIDRLPLGNVAETLTTLIMAQPHIEYNLIIDNKKKQFEFSTLDIKKTLKDVPITQFEVIKWIGEYVNEGIKTIFGGVLDEIHS</sequence>
<evidence type="ECO:0000313" key="5">
    <source>
        <dbReference type="Proteomes" id="UP000233534"/>
    </source>
</evidence>
<reference evidence="4 5" key="1">
    <citation type="submission" date="2017-12" db="EMBL/GenBank/DDBJ databases">
        <title>Complete genome sequence of Herbivorax saccincola GGR1, a novel Cellulosome-producing hydrolytic bacterium in a thermophilic biogas plant, established by Illumina and Nanopore MinION sequencing.</title>
        <authorList>
            <person name="Pechtl A."/>
            <person name="Ruckert C."/>
            <person name="Koeck D.E."/>
            <person name="Maus I."/>
            <person name="Winkler A."/>
            <person name="Kalinowski J."/>
            <person name="Puhler A."/>
            <person name="Schwarz W.W."/>
            <person name="Zverlov V.V."/>
            <person name="Schluter A."/>
            <person name="Liebl W."/>
        </authorList>
    </citation>
    <scope>NUCLEOTIDE SEQUENCE [LARGE SCALE GENOMIC DNA]</scope>
    <source>
        <strain evidence="5">SR1</strain>
    </source>
</reference>
<dbReference type="SUPFAM" id="SSF55874">
    <property type="entry name" value="ATPase domain of HSP90 chaperone/DNA topoisomerase II/histidine kinase"/>
    <property type="match status" value="1"/>
</dbReference>
<name>A0A2K9EP41_9FIRM</name>
<dbReference type="KEGG" id="hsc:HVS_12590"/>
<dbReference type="InterPro" id="IPR003594">
    <property type="entry name" value="HATPase_dom"/>
</dbReference>
<dbReference type="Pfam" id="PF02518">
    <property type="entry name" value="HATPase_c"/>
    <property type="match status" value="1"/>
</dbReference>
<evidence type="ECO:0000256" key="1">
    <source>
        <dbReference type="ARBA" id="ARBA00022777"/>
    </source>
</evidence>
<keyword evidence="5" id="KW-1185">Reference proteome</keyword>
<dbReference type="GO" id="GO:0000160">
    <property type="term" value="P:phosphorelay signal transduction system"/>
    <property type="evidence" value="ECO:0007669"/>
    <property type="project" value="UniProtKB-KW"/>
</dbReference>
<proteinExistence type="predicted"/>
<dbReference type="Proteomes" id="UP000233534">
    <property type="component" value="Chromosome"/>
</dbReference>
<dbReference type="InterPro" id="IPR036890">
    <property type="entry name" value="HATPase_C_sf"/>
</dbReference>
<dbReference type="InterPro" id="IPR005467">
    <property type="entry name" value="His_kinase_dom"/>
</dbReference>
<dbReference type="GO" id="GO:0004673">
    <property type="term" value="F:protein histidine kinase activity"/>
    <property type="evidence" value="ECO:0007669"/>
    <property type="project" value="UniProtKB-EC"/>
</dbReference>